<dbReference type="Gene3D" id="1.10.443.10">
    <property type="entry name" value="Intergrase catalytic core"/>
    <property type="match status" value="1"/>
</dbReference>
<feature type="region of interest" description="Disordered" evidence="6">
    <location>
        <begin position="320"/>
        <end position="342"/>
    </location>
</feature>
<evidence type="ECO:0000259" key="8">
    <source>
        <dbReference type="PROSITE" id="PS51900"/>
    </source>
</evidence>
<dbReference type="GO" id="GO:0006310">
    <property type="term" value="P:DNA recombination"/>
    <property type="evidence" value="ECO:0007669"/>
    <property type="project" value="UniProtKB-KW"/>
</dbReference>
<evidence type="ECO:0000256" key="3">
    <source>
        <dbReference type="ARBA" id="ARBA00023125"/>
    </source>
</evidence>
<evidence type="ECO:0000313" key="11">
    <source>
        <dbReference type="Proteomes" id="UP000590524"/>
    </source>
</evidence>
<evidence type="ECO:0000256" key="6">
    <source>
        <dbReference type="SAM" id="MobiDB-lite"/>
    </source>
</evidence>
<dbReference type="InterPro" id="IPR011010">
    <property type="entry name" value="DNA_brk_join_enz"/>
</dbReference>
<dbReference type="GO" id="GO:0003677">
    <property type="term" value="F:DNA binding"/>
    <property type="evidence" value="ECO:0007669"/>
    <property type="project" value="UniProtKB-UniRule"/>
</dbReference>
<evidence type="ECO:0000259" key="7">
    <source>
        <dbReference type="PROSITE" id="PS51898"/>
    </source>
</evidence>
<evidence type="ECO:0000313" key="10">
    <source>
        <dbReference type="EMBL" id="MBB4150636.1"/>
    </source>
</evidence>
<evidence type="ECO:0000256" key="4">
    <source>
        <dbReference type="ARBA" id="ARBA00023172"/>
    </source>
</evidence>
<dbReference type="PANTHER" id="PTHR30349:SF81">
    <property type="entry name" value="TYROSINE RECOMBINASE XERC"/>
    <property type="match status" value="1"/>
</dbReference>
<dbReference type="InterPro" id="IPR002104">
    <property type="entry name" value="Integrase_catalytic"/>
</dbReference>
<name>A0A7W6LUJ6_9SPHN</name>
<feature type="region of interest" description="Disordered" evidence="6">
    <location>
        <begin position="1"/>
        <end position="20"/>
    </location>
</feature>
<evidence type="ECO:0000256" key="5">
    <source>
        <dbReference type="PROSITE-ProRule" id="PRU01248"/>
    </source>
</evidence>
<dbReference type="AlphaFoldDB" id="A0A7W6LUJ6"/>
<proteinExistence type="predicted"/>
<keyword evidence="3 5" id="KW-0238">DNA-binding</keyword>
<dbReference type="Pfam" id="PF00589">
    <property type="entry name" value="Phage_integrase"/>
    <property type="match status" value="1"/>
</dbReference>
<dbReference type="EMBL" id="JACIEU010000023">
    <property type="protein sequence ID" value="MBB4150631.1"/>
    <property type="molecule type" value="Genomic_DNA"/>
</dbReference>
<reference evidence="10 11" key="1">
    <citation type="submission" date="2020-08" db="EMBL/GenBank/DDBJ databases">
        <title>Genomic Encyclopedia of Type Strains, Phase IV (KMG-IV): sequencing the most valuable type-strain genomes for metagenomic binning, comparative biology and taxonomic classification.</title>
        <authorList>
            <person name="Goeker M."/>
        </authorList>
    </citation>
    <scope>NUCLEOTIDE SEQUENCE [LARGE SCALE GENOMIC DNA]</scope>
    <source>
        <strain evidence="10 11">DSM 19371</strain>
    </source>
</reference>
<keyword evidence="2" id="KW-0229">DNA integration</keyword>
<dbReference type="InterPro" id="IPR050090">
    <property type="entry name" value="Tyrosine_recombinase_XerCD"/>
</dbReference>
<evidence type="ECO:0000256" key="1">
    <source>
        <dbReference type="ARBA" id="ARBA00022829"/>
    </source>
</evidence>
<evidence type="ECO:0000313" key="9">
    <source>
        <dbReference type="EMBL" id="MBB4150631.1"/>
    </source>
</evidence>
<dbReference type="RefSeq" id="WP_188083970.1">
    <property type="nucleotide sequence ID" value="NZ_JACIEU010000023.1"/>
</dbReference>
<feature type="domain" description="Tyr recombinase" evidence="7">
    <location>
        <begin position="132"/>
        <end position="317"/>
    </location>
</feature>
<protein>
    <submittedName>
        <fullName evidence="10">Integrase/recombinase XerD</fullName>
    </submittedName>
</protein>
<dbReference type="SUPFAM" id="SSF56349">
    <property type="entry name" value="DNA breaking-rejoining enzymes"/>
    <property type="match status" value="1"/>
</dbReference>
<dbReference type="PANTHER" id="PTHR30349">
    <property type="entry name" value="PHAGE INTEGRASE-RELATED"/>
    <property type="match status" value="1"/>
</dbReference>
<sequence length="356" mass="40496">MPRKGQTRAKPPVGDTRDPDSLYHHMLRFSQWQREKAYSERTVENREDALRLFIGWAHERGLTRPQEISKPILERYQRHLFLYRKANGEPLSVRSQHVRTTPIRALFKWLARGNHILYNPASDLELPRMEKRLPRHVLNIREVETVLAMPDLATPIGIRDRAMLETFYSTGIRRMELIGLHLADIDADRGTLMVRQGKGRKDRMIPIGERALAWIGKYRDDVRHTFACGVDDGTLFLTTLGEAFVPNRMTQLVRDYVNAAAIGKSGSCHLFRHTMATLMLENGADIRFIQAMLGHAELSTTQIYTQVSIRMLKQIHSATHPGRPIAAARRQHDGGDGAGDGRETLLAALDAEADDE</sequence>
<dbReference type="InterPro" id="IPR013762">
    <property type="entry name" value="Integrase-like_cat_sf"/>
</dbReference>
<feature type="domain" description="Core-binding (CB)" evidence="8">
    <location>
        <begin position="20"/>
        <end position="111"/>
    </location>
</feature>
<evidence type="ECO:0000256" key="2">
    <source>
        <dbReference type="ARBA" id="ARBA00022908"/>
    </source>
</evidence>
<dbReference type="GO" id="GO:0007059">
    <property type="term" value="P:chromosome segregation"/>
    <property type="evidence" value="ECO:0007669"/>
    <property type="project" value="UniProtKB-KW"/>
</dbReference>
<dbReference type="Gene3D" id="1.10.150.130">
    <property type="match status" value="1"/>
</dbReference>
<dbReference type="Proteomes" id="UP000590524">
    <property type="component" value="Unassembled WGS sequence"/>
</dbReference>
<accession>A0A7W6LUJ6</accession>
<dbReference type="NCBIfam" id="NF002331">
    <property type="entry name" value="PRK01287.1"/>
    <property type="match status" value="1"/>
</dbReference>
<comment type="caution">
    <text evidence="10">The sequence shown here is derived from an EMBL/GenBank/DDBJ whole genome shotgun (WGS) entry which is preliminary data.</text>
</comment>
<dbReference type="InterPro" id="IPR044068">
    <property type="entry name" value="CB"/>
</dbReference>
<gene>
    <name evidence="9" type="ORF">GGQ90_004438</name>
    <name evidence="10" type="ORF">GGQ90_004443</name>
</gene>
<dbReference type="EMBL" id="JACIEU010000023">
    <property type="protein sequence ID" value="MBB4150636.1"/>
    <property type="molecule type" value="Genomic_DNA"/>
</dbReference>
<organism evidence="10 11">
    <name type="scientific">Sphingobium scionense</name>
    <dbReference type="NCBI Taxonomy" id="1404341"/>
    <lineage>
        <taxon>Bacteria</taxon>
        <taxon>Pseudomonadati</taxon>
        <taxon>Pseudomonadota</taxon>
        <taxon>Alphaproteobacteria</taxon>
        <taxon>Sphingomonadales</taxon>
        <taxon>Sphingomonadaceae</taxon>
        <taxon>Sphingobium</taxon>
    </lineage>
</organism>
<dbReference type="PROSITE" id="PS51898">
    <property type="entry name" value="TYR_RECOMBINASE"/>
    <property type="match status" value="1"/>
</dbReference>
<feature type="compositionally biased region" description="Basic and acidic residues" evidence="6">
    <location>
        <begin position="330"/>
        <end position="342"/>
    </location>
</feature>
<dbReference type="PROSITE" id="PS51900">
    <property type="entry name" value="CB"/>
    <property type="match status" value="1"/>
</dbReference>
<keyword evidence="11" id="KW-1185">Reference proteome</keyword>
<dbReference type="InterPro" id="IPR010998">
    <property type="entry name" value="Integrase_recombinase_N"/>
</dbReference>
<keyword evidence="1" id="KW-0159">Chromosome partition</keyword>
<dbReference type="GO" id="GO:0015074">
    <property type="term" value="P:DNA integration"/>
    <property type="evidence" value="ECO:0007669"/>
    <property type="project" value="UniProtKB-KW"/>
</dbReference>
<keyword evidence="4" id="KW-0233">DNA recombination</keyword>